<dbReference type="AlphaFoldDB" id="A0A371DEF1"/>
<accession>A0A371DEF1</accession>
<keyword evidence="4" id="KW-1185">Reference proteome</keyword>
<dbReference type="InterPro" id="IPR049192">
    <property type="entry name" value="DUF4246_C"/>
</dbReference>
<dbReference type="InterPro" id="IPR025340">
    <property type="entry name" value="DUF4246"/>
</dbReference>
<dbReference type="EMBL" id="KZ857397">
    <property type="protein sequence ID" value="RDX50907.1"/>
    <property type="molecule type" value="Genomic_DNA"/>
</dbReference>
<organism evidence="3 4">
    <name type="scientific">Lentinus brumalis</name>
    <dbReference type="NCBI Taxonomy" id="2498619"/>
    <lineage>
        <taxon>Eukaryota</taxon>
        <taxon>Fungi</taxon>
        <taxon>Dikarya</taxon>
        <taxon>Basidiomycota</taxon>
        <taxon>Agaricomycotina</taxon>
        <taxon>Agaricomycetes</taxon>
        <taxon>Polyporales</taxon>
        <taxon>Polyporaceae</taxon>
        <taxon>Lentinus</taxon>
    </lineage>
</organism>
<proteinExistence type="predicted"/>
<feature type="domain" description="DUF4246" evidence="2">
    <location>
        <begin position="7"/>
        <end position="59"/>
    </location>
</feature>
<dbReference type="InterPro" id="IPR049207">
    <property type="entry name" value="DUF4246_N"/>
</dbReference>
<dbReference type="Pfam" id="PF14033">
    <property type="entry name" value="DUF4246"/>
    <property type="match status" value="1"/>
</dbReference>
<evidence type="ECO:0000259" key="2">
    <source>
        <dbReference type="Pfam" id="PF21666"/>
    </source>
</evidence>
<dbReference type="Pfam" id="PF21666">
    <property type="entry name" value="DUF4246_N"/>
    <property type="match status" value="1"/>
</dbReference>
<dbReference type="PANTHER" id="PTHR33119:SF1">
    <property type="entry name" value="FE2OG DIOXYGENASE DOMAIN-CONTAINING PROTEIN"/>
    <property type="match status" value="1"/>
</dbReference>
<evidence type="ECO:0000259" key="1">
    <source>
        <dbReference type="Pfam" id="PF14033"/>
    </source>
</evidence>
<dbReference type="Proteomes" id="UP000256964">
    <property type="component" value="Unassembled WGS sequence"/>
</dbReference>
<name>A0A371DEF1_9APHY</name>
<gene>
    <name evidence="3" type="ORF">OH76DRAFT_1402133</name>
</gene>
<evidence type="ECO:0000313" key="4">
    <source>
        <dbReference type="Proteomes" id="UP000256964"/>
    </source>
</evidence>
<protein>
    <submittedName>
        <fullName evidence="3">Uncharacterized protein</fullName>
    </submittedName>
</protein>
<evidence type="ECO:0000313" key="3">
    <source>
        <dbReference type="EMBL" id="RDX50907.1"/>
    </source>
</evidence>
<dbReference type="STRING" id="139420.A0A371DEF1"/>
<sequence length="562" mass="64913">MAFGREEIATFPSPFEFNARDPITLVELRMHILSGLIRQKPRWWEKVLDDELVAKWRAEMVEYDRVAREKEWDDSGEDVYGARRWPRDALTDAQLDYVFAELKHVAGERDEKTGIHATSVPWVYQSFSLVPTNLKSALLRGVAALEDVPEEEKDWHPGSNRQVLDLVHPSLYCFRLGKSLVLTADEHRLPGKDPLSSYSLQQYLDDRDDYDMNSTAFSEDFQWLPTVFEVSETGDVERKSYINNLHPIKHASLYRTITGVLQQFVPMFERVLSDAASPVPPPVIQVDPHGWYSHIPEMSYEEEGYEEWCTNRWPLVPDPPPFAPPPTADRVDVNLKGRQIRVIVKLANIVLTPEHPSYPGGSWHVEGMANENIVATGLYYYASENITESRLAFRVQVGTDADSMDMKYQQSDNRGYRAVFGFGGDDELNQELGHVVAEEDKCVAFPNINQHRVEPFELADRSRPGHRKILAFFLTDPFEDVQSTMMVPPQQREWYLDEMELIPVLRKLPRELFDMIADYVLEGTITRAEAEADREQLMEERQRFVMQHNEEVFEVGFNMCEH</sequence>
<feature type="domain" description="DUF4246" evidence="1">
    <location>
        <begin position="93"/>
        <end position="497"/>
    </location>
</feature>
<dbReference type="OrthoDB" id="415532at2759"/>
<reference evidence="3 4" key="1">
    <citation type="journal article" date="2018" name="Biotechnol. Biofuels">
        <title>Integrative visual omics of the white-rot fungus Polyporus brumalis exposes the biotechnological potential of its oxidative enzymes for delignifying raw plant biomass.</title>
        <authorList>
            <person name="Miyauchi S."/>
            <person name="Rancon A."/>
            <person name="Drula E."/>
            <person name="Hage H."/>
            <person name="Chaduli D."/>
            <person name="Favel A."/>
            <person name="Grisel S."/>
            <person name="Henrissat B."/>
            <person name="Herpoel-Gimbert I."/>
            <person name="Ruiz-Duenas F.J."/>
            <person name="Chevret D."/>
            <person name="Hainaut M."/>
            <person name="Lin J."/>
            <person name="Wang M."/>
            <person name="Pangilinan J."/>
            <person name="Lipzen A."/>
            <person name="Lesage-Meessen L."/>
            <person name="Navarro D."/>
            <person name="Riley R."/>
            <person name="Grigoriev I.V."/>
            <person name="Zhou S."/>
            <person name="Raouche S."/>
            <person name="Rosso M.N."/>
        </authorList>
    </citation>
    <scope>NUCLEOTIDE SEQUENCE [LARGE SCALE GENOMIC DNA]</scope>
    <source>
        <strain evidence="3 4">BRFM 1820</strain>
    </source>
</reference>
<dbReference type="PANTHER" id="PTHR33119">
    <property type="entry name" value="IFI3P"/>
    <property type="match status" value="1"/>
</dbReference>